<accession>A0A9P5BZM5</accession>
<dbReference type="InterPro" id="IPR021840">
    <property type="entry name" value="DUF3433"/>
</dbReference>
<evidence type="ECO:0000313" key="4">
    <source>
        <dbReference type="Proteomes" id="UP000758155"/>
    </source>
</evidence>
<dbReference type="OrthoDB" id="5138418at2759"/>
<comment type="caution">
    <text evidence="3">The sequence shown here is derived from an EMBL/GenBank/DDBJ whole genome shotgun (WGS) entry which is preliminary data.</text>
</comment>
<feature type="transmembrane region" description="Helical" evidence="1">
    <location>
        <begin position="196"/>
        <end position="216"/>
    </location>
</feature>
<dbReference type="AlphaFoldDB" id="A0A9P5BZM5"/>
<dbReference type="SUPFAM" id="SSF51735">
    <property type="entry name" value="NAD(P)-binding Rossmann-fold domains"/>
    <property type="match status" value="1"/>
</dbReference>
<dbReference type="Gene3D" id="3.40.50.720">
    <property type="entry name" value="NAD(P)-binding Rossmann-like Domain"/>
    <property type="match status" value="1"/>
</dbReference>
<dbReference type="Proteomes" id="UP000758155">
    <property type="component" value="Unassembled WGS sequence"/>
</dbReference>
<gene>
    <name evidence="3" type="ORF">E8E12_004924</name>
</gene>
<evidence type="ECO:0000313" key="3">
    <source>
        <dbReference type="EMBL" id="KAF3037637.1"/>
    </source>
</evidence>
<protein>
    <recommendedName>
        <fullName evidence="2">CoA-binding domain-containing protein</fullName>
    </recommendedName>
</protein>
<reference evidence="3" key="1">
    <citation type="submission" date="2019-04" db="EMBL/GenBank/DDBJ databases">
        <title>Sequencing of skin fungus with MAO and IRED activity.</title>
        <authorList>
            <person name="Marsaioli A.J."/>
            <person name="Bonatto J.M.C."/>
            <person name="Reis Junior O."/>
        </authorList>
    </citation>
    <scope>NUCLEOTIDE SEQUENCE</scope>
    <source>
        <strain evidence="3">28M1</strain>
    </source>
</reference>
<keyword evidence="1" id="KW-1133">Transmembrane helix</keyword>
<dbReference type="PANTHER" id="PTHR33303:SF2">
    <property type="entry name" value="COA-BINDING DOMAIN-CONTAINING PROTEIN"/>
    <property type="match status" value="1"/>
</dbReference>
<proteinExistence type="predicted"/>
<evidence type="ECO:0000259" key="2">
    <source>
        <dbReference type="Pfam" id="PF13380"/>
    </source>
</evidence>
<dbReference type="PANTHER" id="PTHR33303">
    <property type="entry name" value="CYTOPLASMIC PROTEIN-RELATED"/>
    <property type="match status" value="1"/>
</dbReference>
<dbReference type="Pfam" id="PF11915">
    <property type="entry name" value="DUF3433"/>
    <property type="match status" value="1"/>
</dbReference>
<keyword evidence="1" id="KW-0472">Membrane</keyword>
<feature type="transmembrane region" description="Helical" evidence="1">
    <location>
        <begin position="265"/>
        <end position="289"/>
    </location>
</feature>
<dbReference type="EMBL" id="SWKV01000041">
    <property type="protein sequence ID" value="KAF3037637.1"/>
    <property type="molecule type" value="Genomic_DNA"/>
</dbReference>
<evidence type="ECO:0000256" key="1">
    <source>
        <dbReference type="SAM" id="Phobius"/>
    </source>
</evidence>
<dbReference type="InterPro" id="IPR003781">
    <property type="entry name" value="CoA-bd"/>
</dbReference>
<name>A0A9P5BZM5_9PLEO</name>
<keyword evidence="4" id="KW-1185">Reference proteome</keyword>
<keyword evidence="1" id="KW-0812">Transmembrane</keyword>
<dbReference type="InterPro" id="IPR036291">
    <property type="entry name" value="NAD(P)-bd_dom_sf"/>
</dbReference>
<feature type="domain" description="CoA-binding" evidence="2">
    <location>
        <begin position="25"/>
        <end position="131"/>
    </location>
</feature>
<organism evidence="3 4">
    <name type="scientific">Didymella heteroderae</name>
    <dbReference type="NCBI Taxonomy" id="1769908"/>
    <lineage>
        <taxon>Eukaryota</taxon>
        <taxon>Fungi</taxon>
        <taxon>Dikarya</taxon>
        <taxon>Ascomycota</taxon>
        <taxon>Pezizomycotina</taxon>
        <taxon>Dothideomycetes</taxon>
        <taxon>Pleosporomycetidae</taxon>
        <taxon>Pleosporales</taxon>
        <taxon>Pleosporineae</taxon>
        <taxon>Didymellaceae</taxon>
        <taxon>Didymella</taxon>
    </lineage>
</organism>
<dbReference type="Pfam" id="PF13380">
    <property type="entry name" value="CoA_binding_2"/>
    <property type="match status" value="1"/>
</dbReference>
<feature type="transmembrane region" description="Helical" evidence="1">
    <location>
        <begin position="154"/>
        <end position="176"/>
    </location>
</feature>
<sequence>MPVTRGQKRDADMEAALKTFFSSPRFAVAGASSDPSKFGHRVFAWYLQHSLPATPINPRSPTISVLKRDHTTIPSPSALSDPPASQYSLSVITPPAITKQLLKEAKEAGVPAVWLQPGSFNDDVLQYAQQNFKAAIAGDGGRGDFQWTPFAIRWYFMIIPTSLSVVLALLVVVSHWLSEKHDGITSEGSAMMGWRFVPTLTAVIYTQLAAMVLGALKRTEPFARLARPIGQVPVARYTLLEKSKPWWTTFAHGFQKKRNPGSWSWAVILSSFAFILAILGISPLSSALLSTKDIQVRTPTNLSRLVLNNTPAVRARSERATYLRTTGALLQNYSTSPWVTDDYFILPFWPKELQQTRWTFETQTPQTWEAETTVFHNDFVCTVLETKQKDLYLRHTVEDFEVDMYKKTYLASVLLESTNDCRLNLTYNATSNPEINQSSVDFRRYESFASWTDIRKMAWHNEFDRDSRIILNDECQMNEMILMSTPWMTLKVKDALLPNTTITAYACRSEHTMANMSVRVLSTSSGLTIDFDKERFSQIRAPVSAEVLNLTSFHELYSNPEWFEYLPQPFLLDKYITGGNPPPLHGAAALLGTKYGFNITTMMAADDLPQEAAKMRRL</sequence>